<accession>A0ABS3THL5</accession>
<evidence type="ECO:0000313" key="1">
    <source>
        <dbReference type="EMBL" id="MBO3273152.1"/>
    </source>
</evidence>
<comment type="caution">
    <text evidence="1">The sequence shown here is derived from an EMBL/GenBank/DDBJ whole genome shotgun (WGS) entry which is preliminary data.</text>
</comment>
<gene>
    <name evidence="1" type="ORF">J4D97_21055</name>
</gene>
<proteinExistence type="predicted"/>
<dbReference type="Proteomes" id="UP000670527">
    <property type="component" value="Unassembled WGS sequence"/>
</dbReference>
<dbReference type="EMBL" id="JAGETX010000025">
    <property type="protein sequence ID" value="MBO3273152.1"/>
    <property type="molecule type" value="Genomic_DNA"/>
</dbReference>
<dbReference type="RefSeq" id="WP_208309296.1">
    <property type="nucleotide sequence ID" value="NZ_JAGETX010000025.1"/>
</dbReference>
<name>A0ABS3THL5_9BACT</name>
<evidence type="ECO:0008006" key="3">
    <source>
        <dbReference type="Google" id="ProtNLM"/>
    </source>
</evidence>
<sequence length="78" mass="9223">MSPVRGQPSRQWTILTEATLLNKIKDNDFLHFGTAKQKYQEFVKRYPDLLLIIPQHYIASYLHITPQLLSRIRKSELL</sequence>
<keyword evidence="2" id="KW-1185">Reference proteome</keyword>
<reference evidence="1 2" key="1">
    <citation type="submission" date="2021-03" db="EMBL/GenBank/DDBJ databases">
        <authorList>
            <person name="Kim M.K."/>
        </authorList>
    </citation>
    <scope>NUCLEOTIDE SEQUENCE [LARGE SCALE GENOMIC DNA]</scope>
    <source>
        <strain evidence="1 2">BT507</strain>
    </source>
</reference>
<evidence type="ECO:0000313" key="2">
    <source>
        <dbReference type="Proteomes" id="UP000670527"/>
    </source>
</evidence>
<organism evidence="1 2">
    <name type="scientific">Hymenobacter defluvii</name>
    <dbReference type="NCBI Taxonomy" id="2054411"/>
    <lineage>
        <taxon>Bacteria</taxon>
        <taxon>Pseudomonadati</taxon>
        <taxon>Bacteroidota</taxon>
        <taxon>Cytophagia</taxon>
        <taxon>Cytophagales</taxon>
        <taxon>Hymenobacteraceae</taxon>
        <taxon>Hymenobacter</taxon>
    </lineage>
</organism>
<protein>
    <recommendedName>
        <fullName evidence="3">Crp/Fnr family transcriptional regulator</fullName>
    </recommendedName>
</protein>